<organism evidence="3 4">
    <name type="scientific">Microbacter margulisiae</name>
    <dbReference type="NCBI Taxonomy" id="1350067"/>
    <lineage>
        <taxon>Bacteria</taxon>
        <taxon>Pseudomonadati</taxon>
        <taxon>Bacteroidota</taxon>
        <taxon>Bacteroidia</taxon>
        <taxon>Bacteroidales</taxon>
        <taxon>Porphyromonadaceae</taxon>
        <taxon>Microbacter</taxon>
    </lineage>
</organism>
<dbReference type="GO" id="GO:0002098">
    <property type="term" value="P:tRNA wobble uridine modification"/>
    <property type="evidence" value="ECO:0007669"/>
    <property type="project" value="InterPro"/>
</dbReference>
<dbReference type="InterPro" id="IPR058840">
    <property type="entry name" value="AAA_SelU"/>
</dbReference>
<feature type="domain" description="Rhodanese" evidence="2">
    <location>
        <begin position="13"/>
        <end position="133"/>
    </location>
</feature>
<dbReference type="GO" id="GO:0043828">
    <property type="term" value="F:tRNA 2-selenouridine synthase activity"/>
    <property type="evidence" value="ECO:0007669"/>
    <property type="project" value="InterPro"/>
</dbReference>
<dbReference type="SMART" id="SM00450">
    <property type="entry name" value="RHOD"/>
    <property type="match status" value="1"/>
</dbReference>
<dbReference type="Proteomes" id="UP000544222">
    <property type="component" value="Unassembled WGS sequence"/>
</dbReference>
<keyword evidence="4" id="KW-1185">Reference proteome</keyword>
<proteinExistence type="predicted"/>
<dbReference type="Gene3D" id="3.40.250.10">
    <property type="entry name" value="Rhodanese-like domain"/>
    <property type="match status" value="1"/>
</dbReference>
<reference evidence="3 4" key="1">
    <citation type="submission" date="2020-08" db="EMBL/GenBank/DDBJ databases">
        <title>Genomic Encyclopedia of Type Strains, Phase IV (KMG-IV): sequencing the most valuable type-strain genomes for metagenomic binning, comparative biology and taxonomic classification.</title>
        <authorList>
            <person name="Goeker M."/>
        </authorList>
    </citation>
    <scope>NUCLEOTIDE SEQUENCE [LARGE SCALE GENOMIC DNA]</scope>
    <source>
        <strain evidence="3 4">DSM 27471</strain>
    </source>
</reference>
<dbReference type="NCBIfam" id="TIGR03167">
    <property type="entry name" value="tRNA_sel_U_synt"/>
    <property type="match status" value="1"/>
</dbReference>
<dbReference type="InterPro" id="IPR036873">
    <property type="entry name" value="Rhodanese-like_dom_sf"/>
</dbReference>
<dbReference type="EMBL" id="JACHYB010000001">
    <property type="protein sequence ID" value="MBB3186384.1"/>
    <property type="molecule type" value="Genomic_DNA"/>
</dbReference>
<evidence type="ECO:0000259" key="2">
    <source>
        <dbReference type="PROSITE" id="PS50206"/>
    </source>
</evidence>
<dbReference type="PROSITE" id="PS50206">
    <property type="entry name" value="RHODANESE_3"/>
    <property type="match status" value="1"/>
</dbReference>
<dbReference type="SUPFAM" id="SSF52821">
    <property type="entry name" value="Rhodanese/Cell cycle control phosphatase"/>
    <property type="match status" value="1"/>
</dbReference>
<dbReference type="PANTHER" id="PTHR30401">
    <property type="entry name" value="TRNA 2-SELENOURIDINE SYNTHASE"/>
    <property type="match status" value="1"/>
</dbReference>
<dbReference type="Pfam" id="PF26341">
    <property type="entry name" value="AAA_SelU"/>
    <property type="match status" value="1"/>
</dbReference>
<dbReference type="Pfam" id="PF00581">
    <property type="entry name" value="Rhodanese"/>
    <property type="match status" value="1"/>
</dbReference>
<dbReference type="InterPro" id="IPR017582">
    <property type="entry name" value="SelU"/>
</dbReference>
<sequence length="338" mass="38160">MATVLPIDVFLQKMSTLPVVDVRTPAEFIRGHMPNAVNLSLFSDEERAVVGTLYHQQGKQAAVLQGLAFVSPHMKILTEEALALESSEIGLYCWRGGMRSQSMAWLFETVDLKCFVCDGGYKAFRNHALAQFEKPLLLRVIAGPTGSAKTAILHELAALGEQIIDLEDLAYHRGSAFGALGQKPQSTTEDFENRLYEIVSRLDPTRPVWVEDESMMIGKNQIPLAFFRQMHRSTAYYMLSSLSDRIDFLMKEYACFPKEDLIASIQLLERRLGRNHCQEAVKACEEEDCRTAISIVLQYYDKAYAKALIEKPYPEVINIMTMPDLYSTALYLKSLVVK</sequence>
<dbReference type="PANTHER" id="PTHR30401:SF0">
    <property type="entry name" value="TRNA 2-SELENOURIDINE SYNTHASE"/>
    <property type="match status" value="1"/>
</dbReference>
<dbReference type="EC" id="2.9.1.-" evidence="3"/>
<keyword evidence="1" id="KW-0711">Selenium</keyword>
<evidence type="ECO:0000256" key="1">
    <source>
        <dbReference type="ARBA" id="ARBA00023266"/>
    </source>
</evidence>
<dbReference type="AlphaFoldDB" id="A0A7W5DPW1"/>
<dbReference type="RefSeq" id="WP_183412288.1">
    <property type="nucleotide sequence ID" value="NZ_JACHYB010000001.1"/>
</dbReference>
<accession>A0A7W5DPW1</accession>
<keyword evidence="3" id="KW-0808">Transferase</keyword>
<evidence type="ECO:0000313" key="4">
    <source>
        <dbReference type="Proteomes" id="UP000544222"/>
    </source>
</evidence>
<dbReference type="InterPro" id="IPR001763">
    <property type="entry name" value="Rhodanese-like_dom"/>
</dbReference>
<gene>
    <name evidence="3" type="ORF">FHX64_000547</name>
</gene>
<dbReference type="NCBIfam" id="NF008750">
    <property type="entry name" value="PRK11784.1-2"/>
    <property type="match status" value="1"/>
</dbReference>
<evidence type="ECO:0000313" key="3">
    <source>
        <dbReference type="EMBL" id="MBB3186384.1"/>
    </source>
</evidence>
<protein>
    <submittedName>
        <fullName evidence="3">tRNA 2-selenouridine synthase</fullName>
        <ecNumber evidence="3">2.9.1.-</ecNumber>
    </submittedName>
</protein>
<comment type="caution">
    <text evidence="3">The sequence shown here is derived from an EMBL/GenBank/DDBJ whole genome shotgun (WGS) entry which is preliminary data.</text>
</comment>
<name>A0A7W5DPW1_9PORP</name>